<dbReference type="AlphaFoldDB" id="A0AAX3EK89"/>
<accession>A0AAX3EK89</accession>
<sequence length="171" mass="18054">MTDFRALFVAADQTLDIDALQSLAEGWAEVSETVPPISCTDVYTGLATPAHFQRRIHEVSVEDPGAGPHAVAVIDLPEPQGGRSHCWTLLALLGDTVQAELKGTGATAMYQNSSVHVLLPLSAFSLGRLLNCKIAVESLGEGVLSPARVKFLPFSVDAGATTSTNSRPESI</sequence>
<dbReference type="RefSeq" id="WP_241650926.1">
    <property type="nucleotide sequence ID" value="NZ_CP014574.1"/>
</dbReference>
<gene>
    <name evidence="1" type="ORF">NL394_03570</name>
</gene>
<keyword evidence="2" id="KW-1185">Reference proteome</keyword>
<protein>
    <submittedName>
        <fullName evidence="1">Uncharacterized protein</fullName>
    </submittedName>
</protein>
<name>A0AAX3EK89_PAEUR</name>
<dbReference type="GeneID" id="79882188"/>
<dbReference type="EMBL" id="CP101185">
    <property type="protein sequence ID" value="UYV98325.1"/>
    <property type="molecule type" value="Genomic_DNA"/>
</dbReference>
<evidence type="ECO:0000313" key="1">
    <source>
        <dbReference type="EMBL" id="UYV98325.1"/>
    </source>
</evidence>
<evidence type="ECO:0000313" key="2">
    <source>
        <dbReference type="Proteomes" id="UP001163293"/>
    </source>
</evidence>
<organism evidence="1 2">
    <name type="scientific">Paenarthrobacter ureafaciens</name>
    <dbReference type="NCBI Taxonomy" id="37931"/>
    <lineage>
        <taxon>Bacteria</taxon>
        <taxon>Bacillati</taxon>
        <taxon>Actinomycetota</taxon>
        <taxon>Actinomycetes</taxon>
        <taxon>Micrococcales</taxon>
        <taxon>Micrococcaceae</taxon>
        <taxon>Paenarthrobacter</taxon>
    </lineage>
</organism>
<proteinExistence type="predicted"/>
<reference evidence="1" key="1">
    <citation type="submission" date="2022-07" db="EMBL/GenBank/DDBJ databases">
        <authorList>
            <person name="Wu T."/>
        </authorList>
    </citation>
    <scope>NUCLEOTIDE SEQUENCE</scope>
    <source>
        <strain evidence="1">SD-1</strain>
    </source>
</reference>
<dbReference type="Proteomes" id="UP001163293">
    <property type="component" value="Chromosome"/>
</dbReference>